<gene>
    <name evidence="2" type="ORF">TU86_14815</name>
</gene>
<dbReference type="EMBL" id="JYLF01000005">
    <property type="protein sequence ID" value="KMN13330.1"/>
    <property type="molecule type" value="Genomic_DNA"/>
</dbReference>
<name>A0A0J6IFF1_9PSED</name>
<sequence length="310" mass="34949">MNNSVKKLLEQSKQNEKRLEEIKKELEAQQTEAGKTLREEQKSFYVNNQREWKFSDYVYGANSDFQTSATWSLDNLNAIIQQITSAVVGILGPVGKLPEGVETSPDVESINKEGGITDDMRLLVASNCLNLLTGIVNSFGKSSKVQVSTATSSIPIGQGLRIFASVSCNVTQERGFFNNQVMSSYRYGYVVSYSLDEFLQQAEQTLVAQYEMTLNALNIAAKDNYNSFVKKEIDLRQYKETADFIEEMTIEIIEKIKVLNQRERASDRTQTVYADQIKFLKHCLIEYGFDAEVSTHITAQIKKLSHLSAA</sequence>
<comment type="caution">
    <text evidence="2">The sequence shown here is derived from an EMBL/GenBank/DDBJ whole genome shotgun (WGS) entry which is preliminary data.</text>
</comment>
<organism evidence="2 3">
    <name type="scientific">Pseudomonas weihenstephanensis</name>
    <dbReference type="NCBI Taxonomy" id="1608994"/>
    <lineage>
        <taxon>Bacteria</taxon>
        <taxon>Pseudomonadati</taxon>
        <taxon>Pseudomonadota</taxon>
        <taxon>Gammaproteobacteria</taxon>
        <taxon>Pseudomonadales</taxon>
        <taxon>Pseudomonadaceae</taxon>
        <taxon>Pseudomonas</taxon>
    </lineage>
</organism>
<feature type="coiled-coil region" evidence="1">
    <location>
        <begin position="2"/>
        <end position="43"/>
    </location>
</feature>
<dbReference type="PATRIC" id="fig|1608994.3.peg.3629"/>
<keyword evidence="1" id="KW-0175">Coiled coil</keyword>
<protein>
    <submittedName>
        <fullName evidence="2">Uncharacterized protein</fullName>
    </submittedName>
</protein>
<evidence type="ECO:0000313" key="2">
    <source>
        <dbReference type="EMBL" id="KMN13330.1"/>
    </source>
</evidence>
<reference evidence="2 3" key="1">
    <citation type="submission" date="2015-02" db="EMBL/GenBank/DDBJ databases">
        <title>Pseudomonas helleri sp. nov. and Pseudomonas weihenstephanensis sp. nov., isolated from raw cows milk.</title>
        <authorList>
            <person name="von Neubeck M."/>
            <person name="Huptas C."/>
            <person name="Wenning M."/>
            <person name="Scherer S."/>
        </authorList>
    </citation>
    <scope>NUCLEOTIDE SEQUENCE [LARGE SCALE GENOMIC DNA]</scope>
    <source>
        <strain evidence="2 3">DSM 29166</strain>
    </source>
</reference>
<accession>A0A0J6IFF1</accession>
<evidence type="ECO:0000256" key="1">
    <source>
        <dbReference type="SAM" id="Coils"/>
    </source>
</evidence>
<dbReference type="Proteomes" id="UP000036325">
    <property type="component" value="Unassembled WGS sequence"/>
</dbReference>
<proteinExistence type="predicted"/>
<dbReference type="AlphaFoldDB" id="A0A0J6IFF1"/>
<evidence type="ECO:0000313" key="3">
    <source>
        <dbReference type="Proteomes" id="UP000036325"/>
    </source>
</evidence>